<reference evidence="2" key="2">
    <citation type="submission" date="2023-05" db="EMBL/GenBank/DDBJ databases">
        <authorList>
            <person name="Schelkunov M.I."/>
        </authorList>
    </citation>
    <scope>NUCLEOTIDE SEQUENCE</scope>
    <source>
        <strain evidence="2">Hsosn_3</strain>
        <tissue evidence="2">Leaf</tissue>
    </source>
</reference>
<dbReference type="Proteomes" id="UP001237642">
    <property type="component" value="Unassembled WGS sequence"/>
</dbReference>
<evidence type="ECO:0000259" key="1">
    <source>
        <dbReference type="Pfam" id="PF07734"/>
    </source>
</evidence>
<dbReference type="EMBL" id="JAUIZM010000006">
    <property type="protein sequence ID" value="KAK1377536.1"/>
    <property type="molecule type" value="Genomic_DNA"/>
</dbReference>
<feature type="domain" description="F-box associated beta-propeller type 1" evidence="1">
    <location>
        <begin position="16"/>
        <end position="181"/>
    </location>
</feature>
<gene>
    <name evidence="2" type="ORF">POM88_024280</name>
</gene>
<dbReference type="InterPro" id="IPR015915">
    <property type="entry name" value="Kelch-typ_b-propeller"/>
</dbReference>
<proteinExistence type="predicted"/>
<dbReference type="Gene3D" id="2.120.10.80">
    <property type="entry name" value="Kelch-type beta propeller"/>
    <property type="match status" value="1"/>
</dbReference>
<evidence type="ECO:0000313" key="3">
    <source>
        <dbReference type="Proteomes" id="UP001237642"/>
    </source>
</evidence>
<dbReference type="SUPFAM" id="SSF117281">
    <property type="entry name" value="Kelch motif"/>
    <property type="match status" value="1"/>
</dbReference>
<organism evidence="2 3">
    <name type="scientific">Heracleum sosnowskyi</name>
    <dbReference type="NCBI Taxonomy" id="360622"/>
    <lineage>
        <taxon>Eukaryota</taxon>
        <taxon>Viridiplantae</taxon>
        <taxon>Streptophyta</taxon>
        <taxon>Embryophyta</taxon>
        <taxon>Tracheophyta</taxon>
        <taxon>Spermatophyta</taxon>
        <taxon>Magnoliopsida</taxon>
        <taxon>eudicotyledons</taxon>
        <taxon>Gunneridae</taxon>
        <taxon>Pentapetalae</taxon>
        <taxon>asterids</taxon>
        <taxon>campanulids</taxon>
        <taxon>Apiales</taxon>
        <taxon>Apiaceae</taxon>
        <taxon>Apioideae</taxon>
        <taxon>apioid superclade</taxon>
        <taxon>Tordylieae</taxon>
        <taxon>Tordyliinae</taxon>
        <taxon>Heracleum</taxon>
    </lineage>
</organism>
<evidence type="ECO:0000313" key="2">
    <source>
        <dbReference type="EMBL" id="KAK1377536.1"/>
    </source>
</evidence>
<dbReference type="InterPro" id="IPR006527">
    <property type="entry name" value="F-box-assoc_dom_typ1"/>
</dbReference>
<dbReference type="Pfam" id="PF07734">
    <property type="entry name" value="FBA_1"/>
    <property type="match status" value="1"/>
</dbReference>
<reference evidence="2" key="1">
    <citation type="submission" date="2023-02" db="EMBL/GenBank/DDBJ databases">
        <title>Genome of toxic invasive species Heracleum sosnowskyi carries increased number of genes despite the absence of recent whole-genome duplications.</title>
        <authorList>
            <person name="Schelkunov M."/>
            <person name="Shtratnikova V."/>
            <person name="Makarenko M."/>
            <person name="Klepikova A."/>
            <person name="Omelchenko D."/>
            <person name="Novikova G."/>
            <person name="Obukhova E."/>
            <person name="Bogdanov V."/>
            <person name="Penin A."/>
            <person name="Logacheva M."/>
        </authorList>
    </citation>
    <scope>NUCLEOTIDE SEQUENCE</scope>
    <source>
        <strain evidence="2">Hsosn_3</strain>
        <tissue evidence="2">Leaf</tissue>
    </source>
</reference>
<dbReference type="AlphaFoldDB" id="A0AAD8MLA5"/>
<name>A0AAD8MLA5_9APIA</name>
<protein>
    <recommendedName>
        <fullName evidence="1">F-box associated beta-propeller type 1 domain-containing protein</fullName>
    </recommendedName>
</protein>
<sequence length="187" mass="21004">MIATNPSSSVPLPALVYSCKTNSWTTSVGVSKISPSSDIIMCRCPCVIVKGIPYWNFPRTSGDIIKFDVRTNEFSRMSPFPYFKQSFSLLSIDDCLALIEYGKCTSFVYGFNEEANCWSKIHTVNSSIINGPLLVWRKYGGEIVFNRNKNILYDHKSNQIKSIDCNNRGYSMNGFSYTPSLLAPEGM</sequence>
<accession>A0AAD8MLA5</accession>
<comment type="caution">
    <text evidence="2">The sequence shown here is derived from an EMBL/GenBank/DDBJ whole genome shotgun (WGS) entry which is preliminary data.</text>
</comment>
<keyword evidence="3" id="KW-1185">Reference proteome</keyword>